<evidence type="ECO:0000313" key="3">
    <source>
        <dbReference type="Proteomes" id="UP000076632"/>
    </source>
</evidence>
<dbReference type="RefSeq" id="XP_018188505.1">
    <property type="nucleotide sequence ID" value="XM_018334305.1"/>
</dbReference>
<dbReference type="GeneID" id="28899442"/>
<dbReference type="OMA" id="TASCEFW"/>
<evidence type="ECO:0000256" key="1">
    <source>
        <dbReference type="SAM" id="MobiDB-lite"/>
    </source>
</evidence>
<name>A0A165H3V1_XYLHT</name>
<sequence length="446" mass="50179">MGTQNRQTISEGVAAFLEQKNLLSPIKGNKRKISPLVIMSPTSTISNQAFSQPSHNTVTSRDFKASCLKIETDEVEIPADLHSQETYEFIGFKTAAEMWHNYSTALAAMDDPYFREHVAIGEVDFLDFALSRITMLGPGPTSSLDDWSGHLDRLGINSTLKEAILMPEFEGIRCTASCEFWVLDAAQAAFEVVEALDETVKDLVIHMQEMDETSDHSAENEAAEQRSSAPISAEDVVAPEVAPSDTTLWRAEHGYRCKLLCNKETRRLELGKIATVEGDFGGLIAFSYFTPQKETADLYAAWGKHKVPLDDLRIVQVDIPESLARILSVKYLWSGSQEQSLWNEWREVALLSRRRKGFLDELEHIHDKDLIIGHVASGLNIEFLRMNDPTEIKDKQVLKVEIDGQERKAIQWGFHHRSFAKVEDATEGKFWVHRVGALKAPKQAQH</sequence>
<reference evidence="2 3" key="1">
    <citation type="journal article" date="2016" name="Fungal Biol.">
        <title>The genome of Xylona heveae provides a window into fungal endophytism.</title>
        <authorList>
            <person name="Gazis R."/>
            <person name="Kuo A."/>
            <person name="Riley R."/>
            <person name="LaButti K."/>
            <person name="Lipzen A."/>
            <person name="Lin J."/>
            <person name="Amirebrahimi M."/>
            <person name="Hesse C.N."/>
            <person name="Spatafora J.W."/>
            <person name="Henrissat B."/>
            <person name="Hainaut M."/>
            <person name="Grigoriev I.V."/>
            <person name="Hibbett D.S."/>
        </authorList>
    </citation>
    <scope>NUCLEOTIDE SEQUENCE [LARGE SCALE GENOMIC DNA]</scope>
    <source>
        <strain evidence="2 3">TC161</strain>
    </source>
</reference>
<protein>
    <submittedName>
        <fullName evidence="2">Uncharacterized protein</fullName>
    </submittedName>
</protein>
<evidence type="ECO:0000313" key="2">
    <source>
        <dbReference type="EMBL" id="KZF22950.1"/>
    </source>
</evidence>
<dbReference type="OrthoDB" id="5429780at2759"/>
<accession>A0A165H3V1</accession>
<keyword evidence="3" id="KW-1185">Reference proteome</keyword>
<feature type="region of interest" description="Disordered" evidence="1">
    <location>
        <begin position="211"/>
        <end position="232"/>
    </location>
</feature>
<organism evidence="2 3">
    <name type="scientific">Xylona heveae (strain CBS 132557 / TC161)</name>
    <dbReference type="NCBI Taxonomy" id="1328760"/>
    <lineage>
        <taxon>Eukaryota</taxon>
        <taxon>Fungi</taxon>
        <taxon>Dikarya</taxon>
        <taxon>Ascomycota</taxon>
        <taxon>Pezizomycotina</taxon>
        <taxon>Xylonomycetes</taxon>
        <taxon>Xylonales</taxon>
        <taxon>Xylonaceae</taxon>
        <taxon>Xylona</taxon>
    </lineage>
</organism>
<proteinExistence type="predicted"/>
<gene>
    <name evidence="2" type="ORF">L228DRAFT_261062</name>
</gene>
<dbReference type="STRING" id="1328760.A0A165H3V1"/>
<dbReference type="Proteomes" id="UP000076632">
    <property type="component" value="Unassembled WGS sequence"/>
</dbReference>
<dbReference type="EMBL" id="KV407458">
    <property type="protein sequence ID" value="KZF22950.1"/>
    <property type="molecule type" value="Genomic_DNA"/>
</dbReference>
<dbReference type="InParanoid" id="A0A165H3V1"/>
<dbReference type="AlphaFoldDB" id="A0A165H3V1"/>